<sequence>MILCKTVNPITGEQQKGIGATPMIFPDLVQKFGNTFGLYVGPELEIITTAPTIIKEVLISQFSNFIDRRRLNINMAYPMLDGLLQVDHKGRYGTF</sequence>
<keyword evidence="3" id="KW-1185">Reference proteome</keyword>
<dbReference type="GO" id="GO:0004497">
    <property type="term" value="F:monooxygenase activity"/>
    <property type="evidence" value="ECO:0007669"/>
    <property type="project" value="UniProtKB-KW"/>
</dbReference>
<dbReference type="OrthoDB" id="5874573at2759"/>
<reference evidence="2" key="2">
    <citation type="submission" date="2022-06" db="UniProtKB">
        <authorList>
            <consortium name="EnsemblMetazoa"/>
        </authorList>
    </citation>
    <scope>IDENTIFICATION</scope>
    <source>
        <strain evidence="2">PS312</strain>
    </source>
</reference>
<name>A0A2A6D1N9_PRIPA</name>
<dbReference type="GO" id="GO:0005506">
    <property type="term" value="F:iron ion binding"/>
    <property type="evidence" value="ECO:0007669"/>
    <property type="project" value="InterPro"/>
</dbReference>
<proteinExistence type="predicted"/>
<dbReference type="InterPro" id="IPR036396">
    <property type="entry name" value="Cyt_P450_sf"/>
</dbReference>
<reference evidence="3" key="1">
    <citation type="journal article" date="2008" name="Nat. Genet.">
        <title>The Pristionchus pacificus genome provides a unique perspective on nematode lifestyle and parasitism.</title>
        <authorList>
            <person name="Dieterich C."/>
            <person name="Clifton S.W."/>
            <person name="Schuster L.N."/>
            <person name="Chinwalla A."/>
            <person name="Delehaunty K."/>
            <person name="Dinkelacker I."/>
            <person name="Fulton L."/>
            <person name="Fulton R."/>
            <person name="Godfrey J."/>
            <person name="Minx P."/>
            <person name="Mitreva M."/>
            <person name="Roeseler W."/>
            <person name="Tian H."/>
            <person name="Witte H."/>
            <person name="Yang S.P."/>
            <person name="Wilson R.K."/>
            <person name="Sommer R.J."/>
        </authorList>
    </citation>
    <scope>NUCLEOTIDE SEQUENCE [LARGE SCALE GENOMIC DNA]</scope>
    <source>
        <strain evidence="3">PS312</strain>
    </source>
</reference>
<evidence type="ECO:0000256" key="1">
    <source>
        <dbReference type="ARBA" id="ARBA00023033"/>
    </source>
</evidence>
<dbReference type="GO" id="GO:0020037">
    <property type="term" value="F:heme binding"/>
    <property type="evidence" value="ECO:0007669"/>
    <property type="project" value="InterPro"/>
</dbReference>
<accession>A0A8R1ZB43</accession>
<evidence type="ECO:0000313" key="3">
    <source>
        <dbReference type="Proteomes" id="UP000005239"/>
    </source>
</evidence>
<dbReference type="AlphaFoldDB" id="A0A2A6D1N9"/>
<dbReference type="GO" id="GO:0016705">
    <property type="term" value="F:oxidoreductase activity, acting on paired donors, with incorporation or reduction of molecular oxygen"/>
    <property type="evidence" value="ECO:0007669"/>
    <property type="project" value="InterPro"/>
</dbReference>
<organism evidence="2 3">
    <name type="scientific">Pristionchus pacificus</name>
    <name type="common">Parasitic nematode worm</name>
    <dbReference type="NCBI Taxonomy" id="54126"/>
    <lineage>
        <taxon>Eukaryota</taxon>
        <taxon>Metazoa</taxon>
        <taxon>Ecdysozoa</taxon>
        <taxon>Nematoda</taxon>
        <taxon>Chromadorea</taxon>
        <taxon>Rhabditida</taxon>
        <taxon>Rhabditina</taxon>
        <taxon>Diplogasteromorpha</taxon>
        <taxon>Diplogasteroidea</taxon>
        <taxon>Neodiplogasteridae</taxon>
        <taxon>Pristionchus</taxon>
    </lineage>
</organism>
<evidence type="ECO:0000313" key="2">
    <source>
        <dbReference type="EnsemblMetazoa" id="PPA45941.1"/>
    </source>
</evidence>
<protein>
    <submittedName>
        <fullName evidence="2">Uncharacterized protein</fullName>
    </submittedName>
</protein>
<dbReference type="EnsemblMetazoa" id="PPA45941.1">
    <property type="protein sequence ID" value="PPA45941.1"/>
    <property type="gene ID" value="WBGene00284310"/>
</dbReference>
<keyword evidence="1" id="KW-0560">Oxidoreductase</keyword>
<dbReference type="SUPFAM" id="SSF48264">
    <property type="entry name" value="Cytochrome P450"/>
    <property type="match status" value="1"/>
</dbReference>
<dbReference type="Proteomes" id="UP000005239">
    <property type="component" value="Unassembled WGS sequence"/>
</dbReference>
<accession>A0A2A6D1N9</accession>
<dbReference type="Gene3D" id="1.10.630.10">
    <property type="entry name" value="Cytochrome P450"/>
    <property type="match status" value="1"/>
</dbReference>
<keyword evidence="1" id="KW-0503">Monooxygenase</keyword>
<gene>
    <name evidence="2" type="primary">WBGene00284310</name>
</gene>